<dbReference type="OrthoDB" id="3033974at2759"/>
<evidence type="ECO:0000313" key="2">
    <source>
        <dbReference type="Proteomes" id="UP000620124"/>
    </source>
</evidence>
<evidence type="ECO:0000313" key="1">
    <source>
        <dbReference type="EMBL" id="KAF7339061.1"/>
    </source>
</evidence>
<keyword evidence="2" id="KW-1185">Reference proteome</keyword>
<accession>A0A8H6XEI6</accession>
<proteinExistence type="predicted"/>
<protein>
    <submittedName>
        <fullName evidence="1">ATPase-AAA-core domain-containing protein</fullName>
    </submittedName>
</protein>
<comment type="caution">
    <text evidence="1">The sequence shown here is derived from an EMBL/GenBank/DDBJ whole genome shotgun (WGS) entry which is preliminary data.</text>
</comment>
<reference evidence="1" key="1">
    <citation type="submission" date="2020-05" db="EMBL/GenBank/DDBJ databases">
        <title>Mycena genomes resolve the evolution of fungal bioluminescence.</title>
        <authorList>
            <person name="Tsai I.J."/>
        </authorList>
    </citation>
    <scope>NUCLEOTIDE SEQUENCE</scope>
    <source>
        <strain evidence="1">CCC161011</strain>
    </source>
</reference>
<name>A0A8H6XEI6_9AGAR</name>
<dbReference type="Proteomes" id="UP000620124">
    <property type="component" value="Unassembled WGS sequence"/>
</dbReference>
<organism evidence="1 2">
    <name type="scientific">Mycena venus</name>
    <dbReference type="NCBI Taxonomy" id="2733690"/>
    <lineage>
        <taxon>Eukaryota</taxon>
        <taxon>Fungi</taxon>
        <taxon>Dikarya</taxon>
        <taxon>Basidiomycota</taxon>
        <taxon>Agaricomycotina</taxon>
        <taxon>Agaricomycetes</taxon>
        <taxon>Agaricomycetidae</taxon>
        <taxon>Agaricales</taxon>
        <taxon>Marasmiineae</taxon>
        <taxon>Mycenaceae</taxon>
        <taxon>Mycena</taxon>
    </lineage>
</organism>
<dbReference type="AlphaFoldDB" id="A0A8H6XEI6"/>
<gene>
    <name evidence="1" type="ORF">MVEN_01982300</name>
</gene>
<sequence>MRGAERPCKVRWSHPFLPTVVPLSNKAALETFVAIADDNHNVEDINQLLRLTDNMPLAVNLIAHLVDYEGCPNILARWEAEKTSMLSDGYNKTSNLEVSISLSLSSPRIMTLAGTRDLLNLLSVLPDGLSDVELVQSKLPIPDVLRCRTALLATALGYMDDKHRLKVLSPIREHIQSISPPSPALTHPLQKHFDSLLDLYVKYPGLIEGSDANSQITSNLGNMHQLLLKGLNHDNPNLKDTITGIISLNSFRRINGHGRLILLDHIPALFVEPCDYHLEVKYITEVLKTAQRNVNDNPQGLYIFGDPDQLISRAISHFYNFQDLALECE</sequence>
<dbReference type="EMBL" id="JACAZI010000020">
    <property type="protein sequence ID" value="KAF7339061.1"/>
    <property type="molecule type" value="Genomic_DNA"/>
</dbReference>